<dbReference type="EMBL" id="JARJCM010000084">
    <property type="protein sequence ID" value="KAJ7031159.1"/>
    <property type="molecule type" value="Genomic_DNA"/>
</dbReference>
<accession>A0AAD6SNJ3</accession>
<gene>
    <name evidence="1" type="ORF">C8F04DRAFT_1263194</name>
</gene>
<evidence type="ECO:0000313" key="1">
    <source>
        <dbReference type="EMBL" id="KAJ7031159.1"/>
    </source>
</evidence>
<protein>
    <submittedName>
        <fullName evidence="1">Uncharacterized protein</fullName>
    </submittedName>
</protein>
<comment type="caution">
    <text evidence="1">The sequence shown here is derived from an EMBL/GenBank/DDBJ whole genome shotgun (WGS) entry which is preliminary data.</text>
</comment>
<organism evidence="1 2">
    <name type="scientific">Mycena alexandri</name>
    <dbReference type="NCBI Taxonomy" id="1745969"/>
    <lineage>
        <taxon>Eukaryota</taxon>
        <taxon>Fungi</taxon>
        <taxon>Dikarya</taxon>
        <taxon>Basidiomycota</taxon>
        <taxon>Agaricomycotina</taxon>
        <taxon>Agaricomycetes</taxon>
        <taxon>Agaricomycetidae</taxon>
        <taxon>Agaricales</taxon>
        <taxon>Marasmiineae</taxon>
        <taxon>Mycenaceae</taxon>
        <taxon>Mycena</taxon>
    </lineage>
</organism>
<evidence type="ECO:0000313" key="2">
    <source>
        <dbReference type="Proteomes" id="UP001218188"/>
    </source>
</evidence>
<keyword evidence="2" id="KW-1185">Reference proteome</keyword>
<reference evidence="1" key="1">
    <citation type="submission" date="2023-03" db="EMBL/GenBank/DDBJ databases">
        <title>Massive genome expansion in bonnet fungi (Mycena s.s.) driven by repeated elements and novel gene families across ecological guilds.</title>
        <authorList>
            <consortium name="Lawrence Berkeley National Laboratory"/>
            <person name="Harder C.B."/>
            <person name="Miyauchi S."/>
            <person name="Viragh M."/>
            <person name="Kuo A."/>
            <person name="Thoen E."/>
            <person name="Andreopoulos B."/>
            <person name="Lu D."/>
            <person name="Skrede I."/>
            <person name="Drula E."/>
            <person name="Henrissat B."/>
            <person name="Morin E."/>
            <person name="Kohler A."/>
            <person name="Barry K."/>
            <person name="LaButti K."/>
            <person name="Morin E."/>
            <person name="Salamov A."/>
            <person name="Lipzen A."/>
            <person name="Mereny Z."/>
            <person name="Hegedus B."/>
            <person name="Baldrian P."/>
            <person name="Stursova M."/>
            <person name="Weitz H."/>
            <person name="Taylor A."/>
            <person name="Grigoriev I.V."/>
            <person name="Nagy L.G."/>
            <person name="Martin F."/>
            <person name="Kauserud H."/>
        </authorList>
    </citation>
    <scope>NUCLEOTIDE SEQUENCE</scope>
    <source>
        <strain evidence="1">CBHHK200</strain>
    </source>
</reference>
<proteinExistence type="predicted"/>
<dbReference type="AlphaFoldDB" id="A0AAD6SNJ3"/>
<dbReference type="Proteomes" id="UP001218188">
    <property type="component" value="Unassembled WGS sequence"/>
</dbReference>
<sequence>MSPTSRAFPLAPARYARRGPIIRGADMSARGVHTTSTASYPLPVLSPRKRKTAAEITACQATYCDPAAQDGHLPLVDSSVLSSFLLTRVSAGAAPLHPIEFPQAYLRLPARARSLPIARVAASRVRPPCVLYGVESQRLRPALLDPQREFSAGGSMRLSTSRYRHHAGVIRLRTPLDPAWIRTTCASTSLCEFHSYSPQRPRLPLAPPSRMIAATLGRRRDQHLCLISVGRRTSRRRTLLPHPVRAACAAIRVNRIECTGRGRRDLYLISARCFRAAARSLESGGPDLSTGSSSSGPLTHAYTAFARSRPARARGISALGRRHFSAEISVYALVSVRLVQLPAACPCYASGVELTVPGTSSARVSLPLWARSCSPPPRLTLSLMSYAHVPPSAPSVNRVEISVRAWSPPAGTVLYYGVGCCSRALLALHAPPPASTDQSAPDSGVEISVYA</sequence>
<name>A0AAD6SNJ3_9AGAR</name>